<dbReference type="InterPro" id="IPR006665">
    <property type="entry name" value="OmpA-like"/>
</dbReference>
<accession>A0A850SZL2</accession>
<dbReference type="Proteomes" id="UP000553343">
    <property type="component" value="Unassembled WGS sequence"/>
</dbReference>
<proteinExistence type="predicted"/>
<dbReference type="InterPro" id="IPR036737">
    <property type="entry name" value="OmpA-like_sf"/>
</dbReference>
<sequence length="248" mass="28484">MKLLSANRKPVNVDEENPYWISFSDIMSGLLILFILASMALILELMQTRVKVSDAIEEIAKAEKVRQDILHEIRAELLKKNVVVEISDNETVLRIPDSQLTFSNNRYTIPEDEETRAAVLEIGKALYTAITKEARQAYLDTIFIEGHTDSRPSNRNMGNWGLSTYRAISIWNYWNSEMGSGYTLENLTNSQGIPLFSMSGYAAQRRLCEQEEDALCRARNRRIDIRFTVKRPTIKDVTDIRDLFKAEK</sequence>
<keyword evidence="4" id="KW-1185">Reference proteome</keyword>
<dbReference type="PANTHER" id="PTHR30329">
    <property type="entry name" value="STATOR ELEMENT OF FLAGELLAR MOTOR COMPLEX"/>
    <property type="match status" value="1"/>
</dbReference>
<dbReference type="InterPro" id="IPR050330">
    <property type="entry name" value="Bact_OuterMem_StrucFunc"/>
</dbReference>
<comment type="caution">
    <text evidence="3">The sequence shown here is derived from an EMBL/GenBank/DDBJ whole genome shotgun (WGS) entry which is preliminary data.</text>
</comment>
<organism evidence="3 4">
    <name type="scientific">Desulfobacter latus</name>
    <dbReference type="NCBI Taxonomy" id="2292"/>
    <lineage>
        <taxon>Bacteria</taxon>
        <taxon>Pseudomonadati</taxon>
        <taxon>Thermodesulfobacteriota</taxon>
        <taxon>Desulfobacteria</taxon>
        <taxon>Desulfobacterales</taxon>
        <taxon>Desulfobacteraceae</taxon>
        <taxon>Desulfobacter</taxon>
    </lineage>
</organism>
<protein>
    <submittedName>
        <fullName evidence="3">OmpA family protein</fullName>
    </submittedName>
</protein>
<keyword evidence="1" id="KW-0472">Membrane</keyword>
<name>A0A850SZL2_9BACT</name>
<keyword evidence="1" id="KW-1133">Transmembrane helix</keyword>
<feature type="domain" description="OmpA-like" evidence="2">
    <location>
        <begin position="102"/>
        <end position="179"/>
    </location>
</feature>
<keyword evidence="1" id="KW-0812">Transmembrane</keyword>
<dbReference type="Pfam" id="PF00691">
    <property type="entry name" value="OmpA"/>
    <property type="match status" value="1"/>
</dbReference>
<reference evidence="3 4" key="1">
    <citation type="submission" date="2020-06" db="EMBL/GenBank/DDBJ databases">
        <title>High-quality draft genome of sulfate reducer Desulfobacter latus type strain AcrS2 isolated from marine sediment.</title>
        <authorList>
            <person name="Hoppe M."/>
            <person name="Larsen C.K."/>
            <person name="Marshall I.P.G."/>
            <person name="Schramm A."/>
            <person name="Marietou A.G."/>
        </authorList>
    </citation>
    <scope>NUCLEOTIDE SEQUENCE [LARGE SCALE GENOMIC DNA]</scope>
    <source>
        <strain evidence="3 4">AcRS2</strain>
    </source>
</reference>
<feature type="transmembrane region" description="Helical" evidence="1">
    <location>
        <begin position="20"/>
        <end position="43"/>
    </location>
</feature>
<dbReference type="AlphaFoldDB" id="A0A850SZL2"/>
<dbReference type="SUPFAM" id="SSF103088">
    <property type="entry name" value="OmpA-like"/>
    <property type="match status" value="1"/>
</dbReference>
<evidence type="ECO:0000313" key="4">
    <source>
        <dbReference type="Proteomes" id="UP000553343"/>
    </source>
</evidence>
<dbReference type="EMBL" id="JACADJ010000104">
    <property type="protein sequence ID" value="NWH06734.1"/>
    <property type="molecule type" value="Genomic_DNA"/>
</dbReference>
<dbReference type="Gene3D" id="3.30.1330.60">
    <property type="entry name" value="OmpA-like domain"/>
    <property type="match status" value="1"/>
</dbReference>
<gene>
    <name evidence="3" type="ORF">HXW94_17405</name>
</gene>
<dbReference type="RefSeq" id="WP_178368186.1">
    <property type="nucleotide sequence ID" value="NZ_JACADJ010000104.1"/>
</dbReference>
<evidence type="ECO:0000313" key="3">
    <source>
        <dbReference type="EMBL" id="NWH06734.1"/>
    </source>
</evidence>
<dbReference type="PANTHER" id="PTHR30329:SF20">
    <property type="entry name" value="EXPORTED PROTEIN"/>
    <property type="match status" value="1"/>
</dbReference>
<evidence type="ECO:0000256" key="1">
    <source>
        <dbReference type="SAM" id="Phobius"/>
    </source>
</evidence>
<evidence type="ECO:0000259" key="2">
    <source>
        <dbReference type="Pfam" id="PF00691"/>
    </source>
</evidence>